<keyword evidence="3" id="KW-1185">Reference proteome</keyword>
<dbReference type="EMBL" id="CP098502">
    <property type="protein sequence ID" value="UTI65650.1"/>
    <property type="molecule type" value="Genomic_DNA"/>
</dbReference>
<gene>
    <name evidence="2" type="ORF">NBH00_05425</name>
</gene>
<sequence length="97" mass="11075">MTDQLRIYRIKPGTMDAYLALWRDHLLAAREAYGFSVVNAWVTAGGAEFAWVVRHEGPGTFEEADKRYYDSPERAALPTSPAEYIEHMELRLMEPVA</sequence>
<feature type="domain" description="NIPSNAP" evidence="1">
    <location>
        <begin position="4"/>
        <end position="96"/>
    </location>
</feature>
<protein>
    <submittedName>
        <fullName evidence="2">NIPSNAP family protein</fullName>
    </submittedName>
</protein>
<proteinExistence type="predicted"/>
<dbReference type="Proteomes" id="UP001056035">
    <property type="component" value="Chromosome"/>
</dbReference>
<organism evidence="2 3">
    <name type="scientific">Paraconexibacter antarcticus</name>
    <dbReference type="NCBI Taxonomy" id="2949664"/>
    <lineage>
        <taxon>Bacteria</taxon>
        <taxon>Bacillati</taxon>
        <taxon>Actinomycetota</taxon>
        <taxon>Thermoleophilia</taxon>
        <taxon>Solirubrobacterales</taxon>
        <taxon>Paraconexibacteraceae</taxon>
        <taxon>Paraconexibacter</taxon>
    </lineage>
</organism>
<evidence type="ECO:0000313" key="2">
    <source>
        <dbReference type="EMBL" id="UTI65650.1"/>
    </source>
</evidence>
<dbReference type="InterPro" id="IPR011008">
    <property type="entry name" value="Dimeric_a/b-barrel"/>
</dbReference>
<evidence type="ECO:0000259" key="1">
    <source>
        <dbReference type="Pfam" id="PF07978"/>
    </source>
</evidence>
<accession>A0ABY5DVZ9</accession>
<evidence type="ECO:0000313" key="3">
    <source>
        <dbReference type="Proteomes" id="UP001056035"/>
    </source>
</evidence>
<dbReference type="SUPFAM" id="SSF54909">
    <property type="entry name" value="Dimeric alpha+beta barrel"/>
    <property type="match status" value="1"/>
</dbReference>
<dbReference type="Gene3D" id="3.30.70.100">
    <property type="match status" value="1"/>
</dbReference>
<dbReference type="InterPro" id="IPR012577">
    <property type="entry name" value="NIPSNAP"/>
</dbReference>
<reference evidence="2 3" key="1">
    <citation type="submission" date="2022-06" db="EMBL/GenBank/DDBJ databases">
        <title>Paraconexibacter antarcticus.</title>
        <authorList>
            <person name="Kim C.S."/>
        </authorList>
    </citation>
    <scope>NUCLEOTIDE SEQUENCE [LARGE SCALE GENOMIC DNA]</scope>
    <source>
        <strain evidence="2 3">02-257</strain>
    </source>
</reference>
<dbReference type="RefSeq" id="WP_254572329.1">
    <property type="nucleotide sequence ID" value="NZ_CP098502.1"/>
</dbReference>
<dbReference type="Pfam" id="PF07978">
    <property type="entry name" value="NIPSNAP"/>
    <property type="match status" value="1"/>
</dbReference>
<name>A0ABY5DVZ9_9ACTN</name>